<feature type="transmembrane region" description="Helical" evidence="1">
    <location>
        <begin position="22"/>
        <end position="45"/>
    </location>
</feature>
<dbReference type="Proteomes" id="UP000004699">
    <property type="component" value="Unassembled WGS sequence"/>
</dbReference>
<evidence type="ECO:0008006" key="4">
    <source>
        <dbReference type="Google" id="ProtNLM"/>
    </source>
</evidence>
<dbReference type="EMBL" id="DS999411">
    <property type="protein sequence ID" value="EED36918.1"/>
    <property type="molecule type" value="Genomic_DNA"/>
</dbReference>
<keyword evidence="1" id="KW-0472">Membrane</keyword>
<dbReference type="STRING" id="565045.NOR51B_2871"/>
<dbReference type="AlphaFoldDB" id="B8KWQ1"/>
<dbReference type="eggNOG" id="COG2982">
    <property type="taxonomic scope" value="Bacteria"/>
</dbReference>
<keyword evidence="1" id="KW-1133">Transmembrane helix</keyword>
<proteinExistence type="predicted"/>
<name>B8KWQ1_9GAMM</name>
<reference evidence="3" key="1">
    <citation type="journal article" date="2013" name="BMC Microbiol.">
        <title>Taxonomy and evolution of bacteriochlorophyll a-containing members of the OM60/NOR5 clade of marine gammaproteobacteria: description of Luminiphilus syltensis gen. nov., sp. nov., reclassification of Haliea rubra as Pseudohaliea rubra gen. nov., comb. nov., and emendation of Chromatocurvus halotolerans.</title>
        <authorList>
            <person name="Spring S."/>
            <person name="Riedel T."/>
            <person name="Sproer C."/>
            <person name="Yan S."/>
            <person name="Harder J."/>
            <person name="Fuchs B.M."/>
        </authorList>
    </citation>
    <scope>NUCLEOTIDE SEQUENCE [LARGE SCALE GENOMIC DNA]</scope>
    <source>
        <strain evidence="3">NOR51-B</strain>
    </source>
</reference>
<protein>
    <recommendedName>
        <fullName evidence="4">AsmA domain-containing protein</fullName>
    </recommendedName>
</protein>
<sequence>MLPTDHLGYVETNLGGKRKMKVLKWVGIVVLVIVVVAGVGLTYIVGNIDSIVKDMVAKTGSEVTGTEVSLNSVELDLASGRGELGGLTIANPPGFEGAHAFYLESVALGIDLGSLRGPVIIIDEVSVNGASLIAEQKGSQTNLTEILDNVKAASGDTEEPAKESPDAEPSDARLAIRRFVFADTSATLMSDTLGERRISVPDVRKNAIGDPATGLSPDALAAEIMAAIIKEVQKAVQDELANMAKQAATDRIKEELGIPDDSSAAEEAASKVGSKLKGLLGK</sequence>
<dbReference type="HOGENOM" id="CLU_088504_0_0_6"/>
<evidence type="ECO:0000256" key="1">
    <source>
        <dbReference type="SAM" id="Phobius"/>
    </source>
</evidence>
<organism evidence="2 3">
    <name type="scientific">Luminiphilus syltensis NOR5-1B</name>
    <dbReference type="NCBI Taxonomy" id="565045"/>
    <lineage>
        <taxon>Bacteria</taxon>
        <taxon>Pseudomonadati</taxon>
        <taxon>Pseudomonadota</taxon>
        <taxon>Gammaproteobacteria</taxon>
        <taxon>Cellvibrionales</taxon>
        <taxon>Halieaceae</taxon>
        <taxon>Luminiphilus</taxon>
    </lineage>
</organism>
<keyword evidence="3" id="KW-1185">Reference proteome</keyword>
<evidence type="ECO:0000313" key="3">
    <source>
        <dbReference type="Proteomes" id="UP000004699"/>
    </source>
</evidence>
<gene>
    <name evidence="2" type="ORF">NOR51B_2871</name>
</gene>
<accession>B8KWQ1</accession>
<keyword evidence="1" id="KW-0812">Transmembrane</keyword>
<evidence type="ECO:0000313" key="2">
    <source>
        <dbReference type="EMBL" id="EED36918.1"/>
    </source>
</evidence>